<name>K9WH79_9CYAN</name>
<protein>
    <submittedName>
        <fullName evidence="1">Uncharacterized protein</fullName>
    </submittedName>
</protein>
<organism evidence="1 2">
    <name type="scientific">Allocoleopsis franciscana PCC 7113</name>
    <dbReference type="NCBI Taxonomy" id="1173027"/>
    <lineage>
        <taxon>Bacteria</taxon>
        <taxon>Bacillati</taxon>
        <taxon>Cyanobacteriota</taxon>
        <taxon>Cyanophyceae</taxon>
        <taxon>Coleofasciculales</taxon>
        <taxon>Coleofasciculaceae</taxon>
        <taxon>Allocoleopsis</taxon>
        <taxon>Allocoleopsis franciscana</taxon>
    </lineage>
</organism>
<dbReference type="STRING" id="1173027.Mic7113_3831"/>
<keyword evidence="2" id="KW-1185">Reference proteome</keyword>
<dbReference type="PATRIC" id="fig|1173027.3.peg.4215"/>
<dbReference type="Proteomes" id="UP000010471">
    <property type="component" value="Chromosome"/>
</dbReference>
<accession>K9WH79</accession>
<sequence length="94" mass="10217">MEARISRLEAIVGQIGEAVLATTETIDCLTERVDALAIQVQHQGQQIQQQGYQIFAVSDAVQTLAQAQSDSLEQLGQLTETLRRLATAIEAADH</sequence>
<evidence type="ECO:0000313" key="1">
    <source>
        <dbReference type="EMBL" id="AFZ19548.1"/>
    </source>
</evidence>
<dbReference type="HOGENOM" id="CLU_166805_0_0_3"/>
<dbReference type="AlphaFoldDB" id="K9WH79"/>
<proteinExistence type="predicted"/>
<dbReference type="KEGG" id="mic:Mic7113_3831"/>
<gene>
    <name evidence="1" type="ORF">Mic7113_3831</name>
</gene>
<dbReference type="eggNOG" id="ENOG5032TEH">
    <property type="taxonomic scope" value="Bacteria"/>
</dbReference>
<reference evidence="1 2" key="1">
    <citation type="submission" date="2012-06" db="EMBL/GenBank/DDBJ databases">
        <title>Finished chromosome of genome of Microcoleus sp. PCC 7113.</title>
        <authorList>
            <consortium name="US DOE Joint Genome Institute"/>
            <person name="Gugger M."/>
            <person name="Coursin T."/>
            <person name="Rippka R."/>
            <person name="Tandeau De Marsac N."/>
            <person name="Huntemann M."/>
            <person name="Wei C.-L."/>
            <person name="Han J."/>
            <person name="Detter J.C."/>
            <person name="Han C."/>
            <person name="Tapia R."/>
            <person name="Chen A."/>
            <person name="Kyrpides N."/>
            <person name="Mavromatis K."/>
            <person name="Markowitz V."/>
            <person name="Szeto E."/>
            <person name="Ivanova N."/>
            <person name="Pagani I."/>
            <person name="Pati A."/>
            <person name="Goodwin L."/>
            <person name="Nordberg H.P."/>
            <person name="Cantor M.N."/>
            <person name="Hua S.X."/>
            <person name="Woyke T."/>
            <person name="Kerfeld C.A."/>
        </authorList>
    </citation>
    <scope>NUCLEOTIDE SEQUENCE [LARGE SCALE GENOMIC DNA]</scope>
    <source>
        <strain evidence="1 2">PCC 7113</strain>
    </source>
</reference>
<dbReference type="EMBL" id="CP003630">
    <property type="protein sequence ID" value="AFZ19548.1"/>
    <property type="molecule type" value="Genomic_DNA"/>
</dbReference>
<dbReference type="RefSeq" id="WP_015183687.1">
    <property type="nucleotide sequence ID" value="NC_019738.1"/>
</dbReference>
<evidence type="ECO:0000313" key="2">
    <source>
        <dbReference type="Proteomes" id="UP000010471"/>
    </source>
</evidence>